<reference evidence="1 2" key="1">
    <citation type="submission" date="2016-10" db="EMBL/GenBank/DDBJ databases">
        <title>Antibacterial composition for prophylaxis and treatment of hospital infections (variants), strains of bacteriophages, used for obtaining thereof.</title>
        <authorList>
            <person name="Aleshkin A.V."/>
            <person name="Volozhantsev N.V."/>
            <person name="Verevkin V.V."/>
            <person name="Krasilnikova V.M."/>
            <person name="Myakinina V.P."/>
            <person name="Popova A.V."/>
            <person name="Svetoch E.A."/>
        </authorList>
    </citation>
    <scope>NUCLEOTIDE SEQUENCE [LARGE SCALE GENOMIC DNA]</scope>
    <source>
        <strain evidence="1 2">PA5</strain>
    </source>
</reference>
<dbReference type="EMBL" id="KY000082">
    <property type="protein sequence ID" value="APD20779.1"/>
    <property type="molecule type" value="Genomic_DNA"/>
</dbReference>
<dbReference type="OrthoDB" id="23472at10239"/>
<organism evidence="1 2">
    <name type="scientific">Pseudomonas phage PA5</name>
    <dbReference type="NCBI Taxonomy" id="1913570"/>
    <lineage>
        <taxon>Viruses</taxon>
        <taxon>Duplodnaviria</taxon>
        <taxon>Heunggongvirae</taxon>
        <taxon>Uroviricota</taxon>
        <taxon>Caudoviricetes</taxon>
        <taxon>Lindbergviridae</taxon>
        <taxon>Pbunavirus</taxon>
        <taxon>Pbunavirus PA5</taxon>
    </lineage>
</organism>
<proteinExistence type="predicted"/>
<dbReference type="KEGG" id="vg:40073573"/>
<keyword evidence="2" id="KW-1185">Reference proteome</keyword>
<protein>
    <submittedName>
        <fullName evidence="1">Uncharacterized protein</fullName>
    </submittedName>
</protein>
<dbReference type="GeneID" id="40073573"/>
<evidence type="ECO:0000313" key="2">
    <source>
        <dbReference type="Proteomes" id="UP000225464"/>
    </source>
</evidence>
<dbReference type="RefSeq" id="YP_009597905.1">
    <property type="nucleotide sequence ID" value="NC_041902.1"/>
</dbReference>
<evidence type="ECO:0000313" key="1">
    <source>
        <dbReference type="EMBL" id="APD20779.1"/>
    </source>
</evidence>
<dbReference type="Proteomes" id="UP000225464">
    <property type="component" value="Segment"/>
</dbReference>
<accession>A0A1J0MHX2</accession>
<name>A0A1J0MHX2_9CAUD</name>
<sequence length="46" mass="4919">MVRALLIGVLSSLGNYVDSITQEESAAPVEVKMVEEAKPESKKAAE</sequence>